<evidence type="ECO:0000256" key="7">
    <source>
        <dbReference type="ARBA" id="ARBA00022525"/>
    </source>
</evidence>
<evidence type="ECO:0000256" key="4">
    <source>
        <dbReference type="ARBA" id="ARBA00010973"/>
    </source>
</evidence>
<evidence type="ECO:0000313" key="25">
    <source>
        <dbReference type="Proteomes" id="UP000030653"/>
    </source>
</evidence>
<dbReference type="PANTHER" id="PTHR10587">
    <property type="entry name" value="GLYCOSYL TRANSFERASE-RELATED"/>
    <property type="match status" value="1"/>
</dbReference>
<evidence type="ECO:0000256" key="10">
    <source>
        <dbReference type="ARBA" id="ARBA00022729"/>
    </source>
</evidence>
<dbReference type="PROSITE" id="PS51677">
    <property type="entry name" value="NODB"/>
    <property type="match status" value="1"/>
</dbReference>
<keyword evidence="12" id="KW-0146">Chitin degradation</keyword>
<sequence>MVSDPNSIDLNDECTPYSYQPVLDVEKNYPPIWDTATLIPGDQAAASLFASINASVNSLLPADLPHGAPTGNWTGVTYSSADPDCWWSWNECTMPKVSFLQPDIISVPEPNSWGYGFDDGPNCSHNAFYDFLQQQQQKATMFYIGSNIMDWPLQAMRAITDGHQVCVHTWSHQYMTAFTNEEVFAELYYTRSIIKDILGVTPLCWRPPYGDVDNRVRYIASQLNLSTIVWEYDTNDWREGTGSPVVTPDQIDANYQEIIDAANNGTYANRPGPLVLTHELTNFTMSEAIKFYPKIKAAFAHLLPIATALNQTNPYVEQNVTYPTFEQYISGQNASSGAAGSTTASGTIIGSPSTTATPGKTSLASRQTSQVFVLLLPAFIAVSCLSMW</sequence>
<evidence type="ECO:0000256" key="18">
    <source>
        <dbReference type="ARBA" id="ARBA00023316"/>
    </source>
</evidence>
<dbReference type="Pfam" id="PF01522">
    <property type="entry name" value="Polysacc_deac_1"/>
    <property type="match status" value="1"/>
</dbReference>
<dbReference type="SUPFAM" id="SSF88713">
    <property type="entry name" value="Glycoside hydrolase/deacetylase"/>
    <property type="match status" value="1"/>
</dbReference>
<dbReference type="GO" id="GO:0004099">
    <property type="term" value="F:chitin deacetylase activity"/>
    <property type="evidence" value="ECO:0007669"/>
    <property type="project" value="UniProtKB-EC"/>
</dbReference>
<comment type="catalytic activity">
    <reaction evidence="21">
        <text>[(1-&gt;4)-N-acetyl-beta-D-glucosaminyl](n) + n H2O = chitosan + n acetate</text>
        <dbReference type="Rhea" id="RHEA:10464"/>
        <dbReference type="Rhea" id="RHEA-COMP:9593"/>
        <dbReference type="Rhea" id="RHEA-COMP:9597"/>
        <dbReference type="ChEBI" id="CHEBI:15377"/>
        <dbReference type="ChEBI" id="CHEBI:17029"/>
        <dbReference type="ChEBI" id="CHEBI:30089"/>
        <dbReference type="ChEBI" id="CHEBI:57704"/>
        <dbReference type="EC" id="3.5.1.41"/>
    </reaction>
    <physiologicalReaction direction="left-to-right" evidence="21">
        <dbReference type="Rhea" id="RHEA:10465"/>
    </physiologicalReaction>
</comment>
<dbReference type="Proteomes" id="UP000030653">
    <property type="component" value="Unassembled WGS sequence"/>
</dbReference>
<dbReference type="InterPro" id="IPR050248">
    <property type="entry name" value="Polysacc_deacetylase_ArnD"/>
</dbReference>
<evidence type="ECO:0000256" key="5">
    <source>
        <dbReference type="ARBA" id="ARBA00022475"/>
    </source>
</evidence>
<dbReference type="EMBL" id="JH795878">
    <property type="protein sequence ID" value="EJT97057.1"/>
    <property type="molecule type" value="Genomic_DNA"/>
</dbReference>
<evidence type="ECO:0000256" key="12">
    <source>
        <dbReference type="ARBA" id="ARBA00023024"/>
    </source>
</evidence>
<dbReference type="GO" id="GO:0046872">
    <property type="term" value="F:metal ion binding"/>
    <property type="evidence" value="ECO:0007669"/>
    <property type="project" value="UniProtKB-KW"/>
</dbReference>
<dbReference type="GeneID" id="63689118"/>
<feature type="region of interest" description="Disordered" evidence="22">
    <location>
        <begin position="341"/>
        <end position="361"/>
    </location>
</feature>
<keyword evidence="6" id="KW-0134">Cell wall</keyword>
<dbReference type="GO" id="GO:0009272">
    <property type="term" value="P:fungal-type cell wall biogenesis"/>
    <property type="evidence" value="ECO:0007669"/>
    <property type="project" value="UniProtKB-ARBA"/>
</dbReference>
<evidence type="ECO:0000256" key="13">
    <source>
        <dbReference type="ARBA" id="ARBA00023136"/>
    </source>
</evidence>
<keyword evidence="10" id="KW-0732">Signal</keyword>
<dbReference type="GO" id="GO:0005886">
    <property type="term" value="C:plasma membrane"/>
    <property type="evidence" value="ECO:0007669"/>
    <property type="project" value="UniProtKB-SubCell"/>
</dbReference>
<dbReference type="OrthoDB" id="407355at2759"/>
<evidence type="ECO:0000256" key="11">
    <source>
        <dbReference type="ARBA" id="ARBA00022801"/>
    </source>
</evidence>
<keyword evidence="14" id="KW-0325">Glycoprotein</keyword>
<evidence type="ECO:0000256" key="16">
    <source>
        <dbReference type="ARBA" id="ARBA00023285"/>
    </source>
</evidence>
<protein>
    <recommendedName>
        <fullName evidence="20">chitin deacetylase</fullName>
        <ecNumber evidence="20">3.5.1.41</ecNumber>
    </recommendedName>
</protein>
<dbReference type="InterPro" id="IPR002509">
    <property type="entry name" value="NODB_dom"/>
</dbReference>
<keyword evidence="15" id="KW-0119">Carbohydrate metabolism</keyword>
<evidence type="ECO:0000256" key="6">
    <source>
        <dbReference type="ARBA" id="ARBA00022512"/>
    </source>
</evidence>
<dbReference type="HOGENOM" id="CLU_035539_0_0_1"/>
<evidence type="ECO:0000256" key="1">
    <source>
        <dbReference type="ARBA" id="ARBA00001941"/>
    </source>
</evidence>
<keyword evidence="19" id="KW-0624">Polysaccharide degradation</keyword>
<evidence type="ECO:0000256" key="9">
    <source>
        <dbReference type="ARBA" id="ARBA00022723"/>
    </source>
</evidence>
<dbReference type="EC" id="3.5.1.41" evidence="20"/>
<dbReference type="GO" id="GO:0006032">
    <property type="term" value="P:chitin catabolic process"/>
    <property type="evidence" value="ECO:0007669"/>
    <property type="project" value="UniProtKB-KW"/>
</dbReference>
<dbReference type="STRING" id="1858805.M5FZW9"/>
<keyword evidence="16" id="KW-0170">Cobalt</keyword>
<proteinExistence type="inferred from homology"/>
<keyword evidence="5" id="KW-1003">Cell membrane</keyword>
<organism evidence="24 25">
    <name type="scientific">Dacryopinax primogenitus (strain DJM 731)</name>
    <name type="common">Brown rot fungus</name>
    <dbReference type="NCBI Taxonomy" id="1858805"/>
    <lineage>
        <taxon>Eukaryota</taxon>
        <taxon>Fungi</taxon>
        <taxon>Dikarya</taxon>
        <taxon>Basidiomycota</taxon>
        <taxon>Agaricomycotina</taxon>
        <taxon>Dacrymycetes</taxon>
        <taxon>Dacrymycetales</taxon>
        <taxon>Dacrymycetaceae</taxon>
        <taxon>Dacryopinax</taxon>
    </lineage>
</organism>
<dbReference type="RefSeq" id="XP_040623955.1">
    <property type="nucleotide sequence ID" value="XM_040774056.1"/>
</dbReference>
<keyword evidence="17" id="KW-0449">Lipoprotein</keyword>
<evidence type="ECO:0000256" key="15">
    <source>
        <dbReference type="ARBA" id="ARBA00023277"/>
    </source>
</evidence>
<feature type="domain" description="NodB homology" evidence="23">
    <location>
        <begin position="111"/>
        <end position="308"/>
    </location>
</feature>
<comment type="cofactor">
    <cofactor evidence="1">
        <name>Co(2+)</name>
        <dbReference type="ChEBI" id="CHEBI:48828"/>
    </cofactor>
</comment>
<name>M5FZW9_DACPD</name>
<keyword evidence="11" id="KW-0378">Hydrolase</keyword>
<evidence type="ECO:0000256" key="17">
    <source>
        <dbReference type="ARBA" id="ARBA00023288"/>
    </source>
</evidence>
<evidence type="ECO:0000256" key="22">
    <source>
        <dbReference type="SAM" id="MobiDB-lite"/>
    </source>
</evidence>
<reference evidence="24 25" key="1">
    <citation type="journal article" date="2012" name="Science">
        <title>The Paleozoic origin of enzymatic lignin decomposition reconstructed from 31 fungal genomes.</title>
        <authorList>
            <person name="Floudas D."/>
            <person name="Binder M."/>
            <person name="Riley R."/>
            <person name="Barry K."/>
            <person name="Blanchette R.A."/>
            <person name="Henrissat B."/>
            <person name="Martinez A.T."/>
            <person name="Otillar R."/>
            <person name="Spatafora J.W."/>
            <person name="Yadav J.S."/>
            <person name="Aerts A."/>
            <person name="Benoit I."/>
            <person name="Boyd A."/>
            <person name="Carlson A."/>
            <person name="Copeland A."/>
            <person name="Coutinho P.M."/>
            <person name="de Vries R.P."/>
            <person name="Ferreira P."/>
            <person name="Findley K."/>
            <person name="Foster B."/>
            <person name="Gaskell J."/>
            <person name="Glotzer D."/>
            <person name="Gorecki P."/>
            <person name="Heitman J."/>
            <person name="Hesse C."/>
            <person name="Hori C."/>
            <person name="Igarashi K."/>
            <person name="Jurgens J.A."/>
            <person name="Kallen N."/>
            <person name="Kersten P."/>
            <person name="Kohler A."/>
            <person name="Kuees U."/>
            <person name="Kumar T.K.A."/>
            <person name="Kuo A."/>
            <person name="LaButti K."/>
            <person name="Larrondo L.F."/>
            <person name="Lindquist E."/>
            <person name="Ling A."/>
            <person name="Lombard V."/>
            <person name="Lucas S."/>
            <person name="Lundell T."/>
            <person name="Martin R."/>
            <person name="McLaughlin D.J."/>
            <person name="Morgenstern I."/>
            <person name="Morin E."/>
            <person name="Murat C."/>
            <person name="Nagy L.G."/>
            <person name="Nolan M."/>
            <person name="Ohm R.A."/>
            <person name="Patyshakuliyeva A."/>
            <person name="Rokas A."/>
            <person name="Ruiz-Duenas F.J."/>
            <person name="Sabat G."/>
            <person name="Salamov A."/>
            <person name="Samejima M."/>
            <person name="Schmutz J."/>
            <person name="Slot J.C."/>
            <person name="St John F."/>
            <person name="Stenlid J."/>
            <person name="Sun H."/>
            <person name="Sun S."/>
            <person name="Syed K."/>
            <person name="Tsang A."/>
            <person name="Wiebenga A."/>
            <person name="Young D."/>
            <person name="Pisabarro A."/>
            <person name="Eastwood D.C."/>
            <person name="Martin F."/>
            <person name="Cullen D."/>
            <person name="Grigoriev I.V."/>
            <person name="Hibbett D.S."/>
        </authorList>
    </citation>
    <scope>NUCLEOTIDE SEQUENCE [LARGE SCALE GENOMIC DNA]</scope>
    <source>
        <strain evidence="24 25">DJM-731 SS1</strain>
    </source>
</reference>
<evidence type="ECO:0000259" key="23">
    <source>
        <dbReference type="PROSITE" id="PS51677"/>
    </source>
</evidence>
<dbReference type="PANTHER" id="PTHR10587:SF98">
    <property type="entry name" value="CHITIN DEACETYLASE"/>
    <property type="match status" value="1"/>
</dbReference>
<keyword evidence="7" id="KW-0964">Secreted</keyword>
<dbReference type="OMA" id="NCTHNAL"/>
<evidence type="ECO:0000256" key="21">
    <source>
        <dbReference type="ARBA" id="ARBA00048494"/>
    </source>
</evidence>
<evidence type="ECO:0000256" key="14">
    <source>
        <dbReference type="ARBA" id="ARBA00023180"/>
    </source>
</evidence>
<keyword evidence="9" id="KW-0479">Metal-binding</keyword>
<keyword evidence="25" id="KW-1185">Reference proteome</keyword>
<evidence type="ECO:0000256" key="20">
    <source>
        <dbReference type="ARBA" id="ARBA00024056"/>
    </source>
</evidence>
<comment type="similarity">
    <text evidence="4">Belongs to the polysaccharide deacetylase family.</text>
</comment>
<keyword evidence="18" id="KW-0961">Cell wall biogenesis/degradation</keyword>
<dbReference type="FunFam" id="3.20.20.370:FF:000004">
    <property type="entry name" value="Related to Chitin deacetylase"/>
    <property type="match status" value="1"/>
</dbReference>
<dbReference type="CDD" id="cd10952">
    <property type="entry name" value="CE4_MrCDA_like"/>
    <property type="match status" value="1"/>
</dbReference>
<evidence type="ECO:0000256" key="3">
    <source>
        <dbReference type="ARBA" id="ARBA00004609"/>
    </source>
</evidence>
<dbReference type="InterPro" id="IPR011330">
    <property type="entry name" value="Glyco_hydro/deAcase_b/a-brl"/>
</dbReference>
<dbReference type="GO" id="GO:0098552">
    <property type="term" value="C:side of membrane"/>
    <property type="evidence" value="ECO:0007669"/>
    <property type="project" value="UniProtKB-KW"/>
</dbReference>
<dbReference type="AlphaFoldDB" id="M5FZW9"/>
<gene>
    <name evidence="24" type="ORF">DACRYDRAFT_25204</name>
</gene>
<evidence type="ECO:0000256" key="19">
    <source>
        <dbReference type="ARBA" id="ARBA00023326"/>
    </source>
</evidence>
<comment type="subcellular location">
    <subcellularLocation>
        <location evidence="3">Cell membrane</location>
        <topology evidence="3">Lipid-anchor</topology>
        <topology evidence="3">GPI-anchor</topology>
    </subcellularLocation>
    <subcellularLocation>
        <location evidence="2">Secreted</location>
        <location evidence="2">Cell wall</location>
    </subcellularLocation>
</comment>
<dbReference type="Gene3D" id="3.20.20.370">
    <property type="entry name" value="Glycoside hydrolase/deacetylase"/>
    <property type="match status" value="1"/>
</dbReference>
<evidence type="ECO:0000256" key="8">
    <source>
        <dbReference type="ARBA" id="ARBA00022622"/>
    </source>
</evidence>
<feature type="compositionally biased region" description="Low complexity" evidence="22">
    <location>
        <begin position="341"/>
        <end position="358"/>
    </location>
</feature>
<evidence type="ECO:0000256" key="2">
    <source>
        <dbReference type="ARBA" id="ARBA00004191"/>
    </source>
</evidence>
<evidence type="ECO:0000313" key="24">
    <source>
        <dbReference type="EMBL" id="EJT97057.1"/>
    </source>
</evidence>
<keyword evidence="8" id="KW-0336">GPI-anchor</keyword>
<keyword evidence="13" id="KW-0472">Membrane</keyword>
<accession>M5FZW9</accession>
<dbReference type="GO" id="GO:0000272">
    <property type="term" value="P:polysaccharide catabolic process"/>
    <property type="evidence" value="ECO:0007669"/>
    <property type="project" value="UniProtKB-KW"/>
</dbReference>
<dbReference type="GO" id="GO:0071555">
    <property type="term" value="P:cell wall organization"/>
    <property type="evidence" value="ECO:0007669"/>
    <property type="project" value="UniProtKB-KW"/>
</dbReference>